<dbReference type="Pfam" id="PF13343">
    <property type="entry name" value="SBP_bac_6"/>
    <property type="match status" value="1"/>
</dbReference>
<dbReference type="Proteomes" id="UP000016412">
    <property type="component" value="Unassembled WGS sequence"/>
</dbReference>
<evidence type="ECO:0000256" key="2">
    <source>
        <dbReference type="SAM" id="MobiDB-lite"/>
    </source>
</evidence>
<reference evidence="6 7" key="1">
    <citation type="submission" date="2013-08" db="EMBL/GenBank/DDBJ databases">
        <authorList>
            <person name="Durkin A.S."/>
            <person name="Haft D.R."/>
            <person name="McCorrison J."/>
            <person name="Torralba M."/>
            <person name="Gillis M."/>
            <person name="Haft D.H."/>
            <person name="Methe B."/>
            <person name="Sutton G."/>
            <person name="Nelson K.E."/>
        </authorList>
    </citation>
    <scope>NUCLEOTIDE SEQUENCE [LARGE SCALE GENOMIC DNA]</scope>
    <source>
        <strain evidence="5 7">ATCC 35536</strain>
        <strain evidence="4 6">VPI DR56BR1116</strain>
    </source>
</reference>
<keyword evidence="1 3" id="KW-0732">Signal</keyword>
<dbReference type="PATRIC" id="fig|1125725.3.peg.864"/>
<dbReference type="GO" id="GO:0030976">
    <property type="term" value="F:thiamine pyrophosphate binding"/>
    <property type="evidence" value="ECO:0007669"/>
    <property type="project" value="TreeGrafter"/>
</dbReference>
<feature type="signal peptide" evidence="3">
    <location>
        <begin position="1"/>
        <end position="27"/>
    </location>
</feature>
<evidence type="ECO:0000256" key="3">
    <source>
        <dbReference type="SAM" id="SignalP"/>
    </source>
</evidence>
<dbReference type="GO" id="GO:0030288">
    <property type="term" value="C:outer membrane-bounded periplasmic space"/>
    <property type="evidence" value="ECO:0007669"/>
    <property type="project" value="TreeGrafter"/>
</dbReference>
<feature type="chain" id="PRO_5004610482" evidence="3">
    <location>
        <begin position="28"/>
        <end position="327"/>
    </location>
</feature>
<dbReference type="PANTHER" id="PTHR30006:SF2">
    <property type="entry name" value="ABC TRANSPORTER SUBSTRATE-BINDING PROTEIN"/>
    <property type="match status" value="1"/>
</dbReference>
<dbReference type="eggNOG" id="COG1840">
    <property type="taxonomic scope" value="Bacteria"/>
</dbReference>
<evidence type="ECO:0000313" key="5">
    <source>
        <dbReference type="EMBL" id="ERK04969.1"/>
    </source>
</evidence>
<feature type="region of interest" description="Disordered" evidence="2">
    <location>
        <begin position="308"/>
        <end position="327"/>
    </location>
</feature>
<dbReference type="GO" id="GO:0030975">
    <property type="term" value="F:thiamine binding"/>
    <property type="evidence" value="ECO:0007669"/>
    <property type="project" value="TreeGrafter"/>
</dbReference>
<gene>
    <name evidence="5" type="ORF">HMPREF0860_0608</name>
    <name evidence="4" type="ORF">HMPREF1325_1580</name>
</gene>
<organism evidence="4 6">
    <name type="scientific">Treponema socranskii subsp. socranskii VPI DR56BR1116 = ATCC 35536</name>
    <dbReference type="NCBI Taxonomy" id="1125725"/>
    <lineage>
        <taxon>Bacteria</taxon>
        <taxon>Pseudomonadati</taxon>
        <taxon>Spirochaetota</taxon>
        <taxon>Spirochaetia</taxon>
        <taxon>Spirochaetales</taxon>
        <taxon>Treponemataceae</taxon>
        <taxon>Treponema</taxon>
    </lineage>
</organism>
<dbReference type="OrthoDB" id="305758at2"/>
<dbReference type="SUPFAM" id="SSF53850">
    <property type="entry name" value="Periplasmic binding protein-like II"/>
    <property type="match status" value="1"/>
</dbReference>
<protein>
    <submittedName>
        <fullName evidence="4">Oligopeptide ABC transporter, oligopeptide-binding protein</fullName>
    </submittedName>
</protein>
<dbReference type="PANTHER" id="PTHR30006">
    <property type="entry name" value="THIAMINE-BINDING PERIPLASMIC PROTEIN-RELATED"/>
    <property type="match status" value="1"/>
</dbReference>
<comment type="caution">
    <text evidence="4">The sequence shown here is derived from an EMBL/GenBank/DDBJ whole genome shotgun (WGS) entry which is preliminary data.</text>
</comment>
<evidence type="ECO:0000313" key="4">
    <source>
        <dbReference type="EMBL" id="ERF61114.1"/>
    </source>
</evidence>
<dbReference type="RefSeq" id="WP_021329955.1">
    <property type="nucleotide sequence ID" value="NZ_AUZJ01000017.1"/>
</dbReference>
<dbReference type="GO" id="GO:0015888">
    <property type="term" value="P:thiamine transport"/>
    <property type="evidence" value="ECO:0007669"/>
    <property type="project" value="TreeGrafter"/>
</dbReference>
<proteinExistence type="predicted"/>
<dbReference type="PROSITE" id="PS51257">
    <property type="entry name" value="PROKAR_LIPOPROTEIN"/>
    <property type="match status" value="1"/>
</dbReference>
<accession>U1GX30</accession>
<dbReference type="AlphaFoldDB" id="U1GX30"/>
<dbReference type="EMBL" id="AUZJ01000017">
    <property type="protein sequence ID" value="ERF61114.1"/>
    <property type="molecule type" value="Genomic_DNA"/>
</dbReference>
<evidence type="ECO:0000313" key="7">
    <source>
        <dbReference type="Proteomes" id="UP000016646"/>
    </source>
</evidence>
<dbReference type="Proteomes" id="UP000016646">
    <property type="component" value="Unassembled WGS sequence"/>
</dbReference>
<keyword evidence="7" id="KW-1185">Reference proteome</keyword>
<feature type="compositionally biased region" description="Basic and acidic residues" evidence="2">
    <location>
        <begin position="315"/>
        <end position="327"/>
    </location>
</feature>
<evidence type="ECO:0000313" key="6">
    <source>
        <dbReference type="Proteomes" id="UP000016412"/>
    </source>
</evidence>
<sequence>MNKRFTFIRYVLCAAFLIASFTGCSKSAQKITVFSSAEEYRNAYIAGALREKFPQYVIDVQYMPSGNQMAKLIAEGSSTACDISYDIDYGYAEKAWDCFAEIAYDTSKYLPDTLFRDGSRIEPDYRNGGCIILNNKLIAEKKLPVPKAYGDLLAPEFKGFISMPNPKSSGTGYMFLKSLVNAWGEEKALAYFDDLAENILQFTSSGSGPVNALVQGEAAVGLGMIAQAVEEINKGADLSIVFFDEGAPYCLYGMGVIKGKETKPAVMEVYRYIEDTVSPKDKEQFVPEKIYTDRDFTVKNFPERIPYADMSGNTQEEKERLLAKWQH</sequence>
<dbReference type="Gene3D" id="3.40.190.10">
    <property type="entry name" value="Periplasmic binding protein-like II"/>
    <property type="match status" value="2"/>
</dbReference>
<dbReference type="EMBL" id="AVQI01000006">
    <property type="protein sequence ID" value="ERK04969.1"/>
    <property type="molecule type" value="Genomic_DNA"/>
</dbReference>
<dbReference type="STRING" id="1125725.HMPREF1325_1580"/>
<evidence type="ECO:0000256" key="1">
    <source>
        <dbReference type="ARBA" id="ARBA00022729"/>
    </source>
</evidence>
<name>U1GX30_TRESO</name>